<dbReference type="PIRSF" id="PIRSF031279">
    <property type="entry name" value="UCP031279"/>
    <property type="match status" value="1"/>
</dbReference>
<dbReference type="AlphaFoldDB" id="A0A0R0K0C5"/>
<sequence>MTKQKERRKESKLSRYMKAPLRFLKKARDMYVKGMIECSGQLSYVEASIGCPTGQLCTLPRSFSVGSATRSTTSDDDFKELVRAASLRSYGNRVQFGDAAAAAVKKMKMHRSRSVGIFGRIDEEKVCEFGDDGIKVRPNAYPRSKSYAARRDGSAKDCFS</sequence>
<dbReference type="EnsemblPlants" id="KRH58139">
    <property type="protein sequence ID" value="KRH58139"/>
    <property type="gene ID" value="GLYMA_05G107000"/>
</dbReference>
<dbReference type="OrthoDB" id="694638at2759"/>
<evidence type="ECO:0000313" key="1">
    <source>
        <dbReference type="EMBL" id="KRH58139.1"/>
    </source>
</evidence>
<name>A0A0R0K0C5_SOYBN</name>
<evidence type="ECO:0000313" key="2">
    <source>
        <dbReference type="EnsemblPlants" id="KRH58139"/>
    </source>
</evidence>
<reference evidence="2" key="2">
    <citation type="submission" date="2018-02" db="UniProtKB">
        <authorList>
            <consortium name="EnsemblPlants"/>
        </authorList>
    </citation>
    <scope>IDENTIFICATION</scope>
    <source>
        <strain evidence="2">Williams 82</strain>
    </source>
</reference>
<dbReference type="EMBL" id="CM000838">
    <property type="protein sequence ID" value="KRH58139.1"/>
    <property type="molecule type" value="Genomic_DNA"/>
</dbReference>
<evidence type="ECO:0000313" key="3">
    <source>
        <dbReference type="Proteomes" id="UP000008827"/>
    </source>
</evidence>
<dbReference type="InParanoid" id="A0A0R0K0C5"/>
<dbReference type="PANTHER" id="PTHR33526:SF4">
    <property type="entry name" value="OS07G0123800 PROTEIN"/>
    <property type="match status" value="1"/>
</dbReference>
<reference evidence="1" key="3">
    <citation type="submission" date="2018-07" db="EMBL/GenBank/DDBJ databases">
        <title>WGS assembly of Glycine max.</title>
        <authorList>
            <person name="Schmutz J."/>
            <person name="Cannon S."/>
            <person name="Schlueter J."/>
            <person name="Ma J."/>
            <person name="Mitros T."/>
            <person name="Nelson W."/>
            <person name="Hyten D."/>
            <person name="Song Q."/>
            <person name="Thelen J."/>
            <person name="Cheng J."/>
            <person name="Xu D."/>
            <person name="Hellsten U."/>
            <person name="May G."/>
            <person name="Yu Y."/>
            <person name="Sakurai T."/>
            <person name="Umezawa T."/>
            <person name="Bhattacharyya M."/>
            <person name="Sandhu D."/>
            <person name="Valliyodan B."/>
            <person name="Lindquist E."/>
            <person name="Peto M."/>
            <person name="Grant D."/>
            <person name="Shu S."/>
            <person name="Goodstein D."/>
            <person name="Barry K."/>
            <person name="Futrell-Griggs M."/>
            <person name="Abernathy B."/>
            <person name="Du J."/>
            <person name="Tian Z."/>
            <person name="Zhu L."/>
            <person name="Gill N."/>
            <person name="Joshi T."/>
            <person name="Libault M."/>
            <person name="Sethuraman A."/>
            <person name="Zhang X."/>
            <person name="Shinozaki K."/>
            <person name="Nguyen H."/>
            <person name="Wing R."/>
            <person name="Cregan P."/>
            <person name="Specht J."/>
            <person name="Grimwood J."/>
            <person name="Rokhsar D."/>
            <person name="Stacey G."/>
            <person name="Shoemaker R."/>
            <person name="Jackson S."/>
        </authorList>
    </citation>
    <scope>NUCLEOTIDE SEQUENCE</scope>
    <source>
        <tissue evidence="1">Callus</tissue>
    </source>
</reference>
<organism evidence="1">
    <name type="scientific">Glycine max</name>
    <name type="common">Soybean</name>
    <name type="synonym">Glycine hispida</name>
    <dbReference type="NCBI Taxonomy" id="3847"/>
    <lineage>
        <taxon>Eukaryota</taxon>
        <taxon>Viridiplantae</taxon>
        <taxon>Streptophyta</taxon>
        <taxon>Embryophyta</taxon>
        <taxon>Tracheophyta</taxon>
        <taxon>Spermatophyta</taxon>
        <taxon>Magnoliopsida</taxon>
        <taxon>eudicotyledons</taxon>
        <taxon>Gunneridae</taxon>
        <taxon>Pentapetalae</taxon>
        <taxon>rosids</taxon>
        <taxon>fabids</taxon>
        <taxon>Fabales</taxon>
        <taxon>Fabaceae</taxon>
        <taxon>Papilionoideae</taxon>
        <taxon>50 kb inversion clade</taxon>
        <taxon>NPAAA clade</taxon>
        <taxon>indigoferoid/millettioid clade</taxon>
        <taxon>Phaseoleae</taxon>
        <taxon>Glycine</taxon>
        <taxon>Glycine subgen. Soja</taxon>
    </lineage>
</organism>
<dbReference type="Gramene" id="KRH58139">
    <property type="protein sequence ID" value="KRH58139"/>
    <property type="gene ID" value="GLYMA_05G107000"/>
</dbReference>
<dbReference type="OMA" id="CSGRIGY"/>
<dbReference type="InterPro" id="IPR016972">
    <property type="entry name" value="UCP031279"/>
</dbReference>
<accession>A0A0R0K0C5</accession>
<reference evidence="1 2" key="1">
    <citation type="journal article" date="2010" name="Nature">
        <title>Genome sequence of the palaeopolyploid soybean.</title>
        <authorList>
            <person name="Schmutz J."/>
            <person name="Cannon S.B."/>
            <person name="Schlueter J."/>
            <person name="Ma J."/>
            <person name="Mitros T."/>
            <person name="Nelson W."/>
            <person name="Hyten D.L."/>
            <person name="Song Q."/>
            <person name="Thelen J.J."/>
            <person name="Cheng J."/>
            <person name="Xu D."/>
            <person name="Hellsten U."/>
            <person name="May G.D."/>
            <person name="Yu Y."/>
            <person name="Sakurai T."/>
            <person name="Umezawa T."/>
            <person name="Bhattacharyya M.K."/>
            <person name="Sandhu D."/>
            <person name="Valliyodan B."/>
            <person name="Lindquist E."/>
            <person name="Peto M."/>
            <person name="Grant D."/>
            <person name="Shu S."/>
            <person name="Goodstein D."/>
            <person name="Barry K."/>
            <person name="Futrell-Griggs M."/>
            <person name="Abernathy B."/>
            <person name="Du J."/>
            <person name="Tian Z."/>
            <person name="Zhu L."/>
            <person name="Gill N."/>
            <person name="Joshi T."/>
            <person name="Libault M."/>
            <person name="Sethuraman A."/>
            <person name="Zhang X.-C."/>
            <person name="Shinozaki K."/>
            <person name="Nguyen H.T."/>
            <person name="Wing R.A."/>
            <person name="Cregan P."/>
            <person name="Specht J."/>
            <person name="Grimwood J."/>
            <person name="Rokhsar D."/>
            <person name="Stacey G."/>
            <person name="Shoemaker R.C."/>
            <person name="Jackson S.A."/>
        </authorList>
    </citation>
    <scope>NUCLEOTIDE SEQUENCE [LARGE SCALE GENOMIC DNA]</scope>
    <source>
        <strain evidence="2">cv. Williams 82</strain>
        <tissue evidence="1">Callus</tissue>
    </source>
</reference>
<gene>
    <name evidence="1" type="ORF">GLYMA_05G107000</name>
</gene>
<dbReference type="Proteomes" id="UP000008827">
    <property type="component" value="Chromosome 5"/>
</dbReference>
<proteinExistence type="predicted"/>
<protein>
    <submittedName>
        <fullName evidence="1 2">Uncharacterized protein</fullName>
    </submittedName>
</protein>
<keyword evidence="3" id="KW-1185">Reference proteome</keyword>
<dbReference type="PANTHER" id="PTHR33526">
    <property type="entry name" value="OS07G0123800 PROTEIN"/>
    <property type="match status" value="1"/>
</dbReference>